<dbReference type="STRING" id="54.SAMN02745121_08836"/>
<dbReference type="PANTHER" id="PTHR42776">
    <property type="entry name" value="SERINE PEPTIDASE S9 FAMILY MEMBER"/>
    <property type="match status" value="1"/>
</dbReference>
<dbReference type="Proteomes" id="UP000199400">
    <property type="component" value="Unassembled WGS sequence"/>
</dbReference>
<dbReference type="InterPro" id="IPR001375">
    <property type="entry name" value="Peptidase_S9_cat"/>
</dbReference>
<accession>A0A1I2IM28</accession>
<evidence type="ECO:0000256" key="1">
    <source>
        <dbReference type="ARBA" id="ARBA00022801"/>
    </source>
</evidence>
<dbReference type="SUPFAM" id="SSF53474">
    <property type="entry name" value="alpha/beta-Hydrolases"/>
    <property type="match status" value="1"/>
</dbReference>
<organism evidence="3 4">
    <name type="scientific">Nannocystis exedens</name>
    <dbReference type="NCBI Taxonomy" id="54"/>
    <lineage>
        <taxon>Bacteria</taxon>
        <taxon>Pseudomonadati</taxon>
        <taxon>Myxococcota</taxon>
        <taxon>Polyangia</taxon>
        <taxon>Nannocystales</taxon>
        <taxon>Nannocystaceae</taxon>
        <taxon>Nannocystis</taxon>
    </lineage>
</organism>
<proteinExistence type="predicted"/>
<dbReference type="Pfam" id="PF00326">
    <property type="entry name" value="Peptidase_S9"/>
    <property type="match status" value="1"/>
</dbReference>
<evidence type="ECO:0000313" key="3">
    <source>
        <dbReference type="EMBL" id="SFF43399.1"/>
    </source>
</evidence>
<keyword evidence="4" id="KW-1185">Reference proteome</keyword>
<dbReference type="EMBL" id="FOMX01000072">
    <property type="protein sequence ID" value="SFF43399.1"/>
    <property type="molecule type" value="Genomic_DNA"/>
</dbReference>
<reference evidence="4" key="1">
    <citation type="submission" date="2016-10" db="EMBL/GenBank/DDBJ databases">
        <authorList>
            <person name="Varghese N."/>
            <person name="Submissions S."/>
        </authorList>
    </citation>
    <scope>NUCLEOTIDE SEQUENCE [LARGE SCALE GENOMIC DNA]</scope>
    <source>
        <strain evidence="4">ATCC 25963</strain>
    </source>
</reference>
<evidence type="ECO:0000259" key="2">
    <source>
        <dbReference type="Pfam" id="PF00326"/>
    </source>
</evidence>
<protein>
    <submittedName>
        <fullName evidence="3">Prolyl oligopeptidase family protein</fullName>
    </submittedName>
</protein>
<dbReference type="Gene3D" id="3.40.50.1820">
    <property type="entry name" value="alpha/beta hydrolase"/>
    <property type="match status" value="1"/>
</dbReference>
<name>A0A1I2IM28_9BACT</name>
<keyword evidence="1" id="KW-0378">Hydrolase</keyword>
<gene>
    <name evidence="3" type="ORF">SAMN02745121_08836</name>
</gene>
<dbReference type="InterPro" id="IPR029058">
    <property type="entry name" value="AB_hydrolase_fold"/>
</dbReference>
<dbReference type="PANTHER" id="PTHR42776:SF27">
    <property type="entry name" value="DIPEPTIDYL PEPTIDASE FAMILY MEMBER 6"/>
    <property type="match status" value="1"/>
</dbReference>
<evidence type="ECO:0000313" key="4">
    <source>
        <dbReference type="Proteomes" id="UP000199400"/>
    </source>
</evidence>
<dbReference type="GO" id="GO:0004252">
    <property type="term" value="F:serine-type endopeptidase activity"/>
    <property type="evidence" value="ECO:0007669"/>
    <property type="project" value="TreeGrafter"/>
</dbReference>
<feature type="domain" description="Peptidase S9 prolyl oligopeptidase catalytic" evidence="2">
    <location>
        <begin position="7"/>
        <end position="95"/>
    </location>
</feature>
<sequence length="120" mass="13475">MANILSHFGTSDSGYYVTPYAMAGEVWEAREKYHALSPVEYLEHATTPTLILQGEEDQRCPIGQAEEVFATLIRAGKAPVEFVRYPGGDHHLAEQGPPSHRIDYTRRIVEGVERWSACRS</sequence>
<dbReference type="GO" id="GO:0006508">
    <property type="term" value="P:proteolysis"/>
    <property type="evidence" value="ECO:0007669"/>
    <property type="project" value="InterPro"/>
</dbReference>
<dbReference type="AlphaFoldDB" id="A0A1I2IM28"/>